<evidence type="ECO:0000256" key="8">
    <source>
        <dbReference type="ARBA" id="ARBA00023136"/>
    </source>
</evidence>
<keyword evidence="4 9" id="KW-0762">Sugar transport</keyword>
<feature type="transmembrane region" description="Helical" evidence="9">
    <location>
        <begin position="131"/>
        <end position="152"/>
    </location>
</feature>
<dbReference type="OMA" id="AHTHERS"/>
<evidence type="ECO:0000256" key="5">
    <source>
        <dbReference type="ARBA" id="ARBA00022692"/>
    </source>
</evidence>
<feature type="transmembrane region" description="Helical" evidence="9">
    <location>
        <begin position="164"/>
        <end position="186"/>
    </location>
</feature>
<protein>
    <recommendedName>
        <fullName evidence="9">Bidirectional sugar transporter SWEET</fullName>
    </recommendedName>
</protein>
<dbReference type="Gramene" id="Kaladp0003s0023.1.v1.1">
    <property type="protein sequence ID" value="Kaladp0003s0023.1.v1.1"/>
    <property type="gene ID" value="Kaladp0003s0023.v1.1"/>
</dbReference>
<dbReference type="FunFam" id="1.20.1280.290:FF:000002">
    <property type="entry name" value="Bidirectional sugar transporter SWEET"/>
    <property type="match status" value="1"/>
</dbReference>
<evidence type="ECO:0000256" key="4">
    <source>
        <dbReference type="ARBA" id="ARBA00022597"/>
    </source>
</evidence>
<name>A0A7N0R9Q2_KALFE</name>
<dbReference type="InterPro" id="IPR004316">
    <property type="entry name" value="SWEET_rpt"/>
</dbReference>
<comment type="subcellular location">
    <subcellularLocation>
        <location evidence="1">Endomembrane system</location>
        <topology evidence="1">Multi-pass membrane protein</topology>
    </subcellularLocation>
</comment>
<organism evidence="10 11">
    <name type="scientific">Kalanchoe fedtschenkoi</name>
    <name type="common">Lavender scallops</name>
    <name type="synonym">South American air plant</name>
    <dbReference type="NCBI Taxonomy" id="63787"/>
    <lineage>
        <taxon>Eukaryota</taxon>
        <taxon>Viridiplantae</taxon>
        <taxon>Streptophyta</taxon>
        <taxon>Embryophyta</taxon>
        <taxon>Tracheophyta</taxon>
        <taxon>Spermatophyta</taxon>
        <taxon>Magnoliopsida</taxon>
        <taxon>eudicotyledons</taxon>
        <taxon>Gunneridae</taxon>
        <taxon>Pentapetalae</taxon>
        <taxon>Saxifragales</taxon>
        <taxon>Crassulaceae</taxon>
        <taxon>Kalanchoe</taxon>
    </lineage>
</organism>
<evidence type="ECO:0000256" key="6">
    <source>
        <dbReference type="ARBA" id="ARBA00022737"/>
    </source>
</evidence>
<sequence length="253" mass="27524">MFSKEEARTVVGIIGNAIALFLFLSPTPTFITIWKKKSVEQFSPVPYLATFVNCMVWVLYGLPVVRPNSTLVVTINGTGVFIEIVFLSLFLIYSAGKTRRKVALIAIGEIIFIAAVAVLALTLAHTHSKRTLVVGIICIVFNVGMYASPLSVMKMVITTKSVEYMPFTLSLASFANGACWLLYALFQFDPFIAVPNGLGTLFSAAQLILYATYYKSTQRLIAARKAKELQGIDLNEIAVNGGSKAVNGNGQAH</sequence>
<accession>A0A7N0R9Q2</accession>
<feature type="transmembrane region" description="Helical" evidence="9">
    <location>
        <begin position="12"/>
        <end position="33"/>
    </location>
</feature>
<reference evidence="10" key="1">
    <citation type="submission" date="2021-01" db="UniProtKB">
        <authorList>
            <consortium name="EnsemblPlants"/>
        </authorList>
    </citation>
    <scope>IDENTIFICATION</scope>
</reference>
<comment type="similarity">
    <text evidence="2 9">Belongs to the SWEET sugar transporter family.</text>
</comment>
<feature type="transmembrane region" description="Helical" evidence="9">
    <location>
        <begin position="71"/>
        <end position="95"/>
    </location>
</feature>
<evidence type="ECO:0000313" key="10">
    <source>
        <dbReference type="EnsemblPlants" id="Kaladp0003s0023.1.v1.1"/>
    </source>
</evidence>
<feature type="transmembrane region" description="Helical" evidence="9">
    <location>
        <begin position="102"/>
        <end position="125"/>
    </location>
</feature>
<dbReference type="InterPro" id="IPR047664">
    <property type="entry name" value="SWEET"/>
</dbReference>
<evidence type="ECO:0000256" key="3">
    <source>
        <dbReference type="ARBA" id="ARBA00022448"/>
    </source>
</evidence>
<keyword evidence="3 9" id="KW-0813">Transport</keyword>
<evidence type="ECO:0000256" key="9">
    <source>
        <dbReference type="RuleBase" id="RU910715"/>
    </source>
</evidence>
<dbReference type="GO" id="GO:0016020">
    <property type="term" value="C:membrane"/>
    <property type="evidence" value="ECO:0007669"/>
    <property type="project" value="InterPro"/>
</dbReference>
<evidence type="ECO:0000256" key="1">
    <source>
        <dbReference type="ARBA" id="ARBA00004127"/>
    </source>
</evidence>
<proteinExistence type="inferred from homology"/>
<keyword evidence="5 9" id="KW-0812">Transmembrane</keyword>
<dbReference type="FunFam" id="1.20.1280.290:FF:000001">
    <property type="entry name" value="Bidirectional sugar transporter SWEET"/>
    <property type="match status" value="1"/>
</dbReference>
<keyword evidence="11" id="KW-1185">Reference proteome</keyword>
<dbReference type="Gene3D" id="1.20.1280.290">
    <property type="match status" value="2"/>
</dbReference>
<dbReference type="AlphaFoldDB" id="A0A7N0R9Q2"/>
<dbReference type="EnsemblPlants" id="Kaladp0003s0023.1.v1.1">
    <property type="protein sequence ID" value="Kaladp0003s0023.1.v1.1"/>
    <property type="gene ID" value="Kaladp0003s0023.v1.1"/>
</dbReference>
<dbReference type="Proteomes" id="UP000594263">
    <property type="component" value="Unplaced"/>
</dbReference>
<keyword evidence="7 9" id="KW-1133">Transmembrane helix</keyword>
<evidence type="ECO:0000313" key="11">
    <source>
        <dbReference type="Proteomes" id="UP000594263"/>
    </source>
</evidence>
<dbReference type="Pfam" id="PF03083">
    <property type="entry name" value="MtN3_slv"/>
    <property type="match status" value="2"/>
</dbReference>
<dbReference type="GO" id="GO:0051119">
    <property type="term" value="F:sugar transmembrane transporter activity"/>
    <property type="evidence" value="ECO:0007669"/>
    <property type="project" value="InterPro"/>
</dbReference>
<comment type="caution">
    <text evidence="9">Lacks conserved residue(s) required for the propagation of feature annotation.</text>
</comment>
<dbReference type="GO" id="GO:0051260">
    <property type="term" value="P:protein homooligomerization"/>
    <property type="evidence" value="ECO:0007669"/>
    <property type="project" value="UniProtKB-ARBA"/>
</dbReference>
<dbReference type="PANTHER" id="PTHR10791:SF130">
    <property type="entry name" value="BIDIRECTIONAL SUGAR TRANSPORTER SWEET6-RELATED"/>
    <property type="match status" value="1"/>
</dbReference>
<dbReference type="PANTHER" id="PTHR10791">
    <property type="entry name" value="RAG1-ACTIVATING PROTEIN 1"/>
    <property type="match status" value="1"/>
</dbReference>
<dbReference type="GO" id="GO:0012505">
    <property type="term" value="C:endomembrane system"/>
    <property type="evidence" value="ECO:0007669"/>
    <property type="project" value="UniProtKB-SubCell"/>
</dbReference>
<evidence type="ECO:0000256" key="2">
    <source>
        <dbReference type="ARBA" id="ARBA00007809"/>
    </source>
</evidence>
<keyword evidence="8 9" id="KW-0472">Membrane</keyword>
<comment type="function">
    <text evidence="9">Mediates both low-affinity uptake and efflux of sugar across the membrane.</text>
</comment>
<keyword evidence="6" id="KW-0677">Repeat</keyword>
<evidence type="ECO:0000256" key="7">
    <source>
        <dbReference type="ARBA" id="ARBA00022989"/>
    </source>
</evidence>
<feature type="transmembrane region" description="Helical" evidence="9">
    <location>
        <begin position="192"/>
        <end position="214"/>
    </location>
</feature>